<evidence type="ECO:0000256" key="10">
    <source>
        <dbReference type="PIRSR" id="PIRSR001589-3"/>
    </source>
</evidence>
<name>A0A6I6JL61_9BACT</name>
<accession>A0A6I6JL61</accession>
<comment type="pathway">
    <text evidence="1">Amino-acid biosynthesis; L-asparagine biosynthesis; L-asparagine from L-aspartate (L-Gln route): step 1/1.</text>
</comment>
<keyword evidence="8" id="KW-0028">Amino-acid biosynthesis</keyword>
<dbReference type="InterPro" id="IPR033738">
    <property type="entry name" value="AsnB_N"/>
</dbReference>
<dbReference type="Gene3D" id="3.40.50.620">
    <property type="entry name" value="HUPs"/>
    <property type="match status" value="2"/>
</dbReference>
<feature type="binding site" evidence="9">
    <location>
        <position position="260"/>
    </location>
    <ligand>
        <name>ATP</name>
        <dbReference type="ChEBI" id="CHEBI:30616"/>
    </ligand>
</feature>
<dbReference type="SUPFAM" id="SSF56235">
    <property type="entry name" value="N-terminal nucleophile aminohydrolases (Ntn hydrolases)"/>
    <property type="match status" value="1"/>
</dbReference>
<dbReference type="InterPro" id="IPR051786">
    <property type="entry name" value="ASN_synthetase/amidase"/>
</dbReference>
<dbReference type="EMBL" id="CP046400">
    <property type="protein sequence ID" value="QGY40877.1"/>
    <property type="molecule type" value="Genomic_DNA"/>
</dbReference>
<feature type="site" description="Important for beta-aspartyl-AMP intermediate formation" evidence="10">
    <location>
        <position position="362"/>
    </location>
</feature>
<protein>
    <recommendedName>
        <fullName evidence="3">asparagine synthase (glutamine-hydrolyzing)</fullName>
        <ecNumber evidence="3">6.3.5.4</ecNumber>
    </recommendedName>
</protein>
<dbReference type="KEGG" id="psel:GM415_12305"/>
<dbReference type="Proteomes" id="UP000428328">
    <property type="component" value="Chromosome"/>
</dbReference>
<keyword evidence="12" id="KW-0436">Ligase</keyword>
<dbReference type="SUPFAM" id="SSF52402">
    <property type="entry name" value="Adenine nucleotide alpha hydrolases-like"/>
    <property type="match status" value="1"/>
</dbReference>
<feature type="binding site" evidence="9">
    <location>
        <position position="287"/>
    </location>
    <ligand>
        <name>ATP</name>
        <dbReference type="ChEBI" id="CHEBI:30616"/>
    </ligand>
</feature>
<dbReference type="InterPro" id="IPR029055">
    <property type="entry name" value="Ntn_hydrolases_N"/>
</dbReference>
<dbReference type="EC" id="6.3.5.4" evidence="3"/>
<dbReference type="AlphaFoldDB" id="A0A6I6JL61"/>
<dbReference type="PANTHER" id="PTHR43284">
    <property type="entry name" value="ASPARAGINE SYNTHETASE (GLUTAMINE-HYDROLYZING)"/>
    <property type="match status" value="1"/>
</dbReference>
<evidence type="ECO:0000256" key="8">
    <source>
        <dbReference type="PIRSR" id="PIRSR001589-1"/>
    </source>
</evidence>
<dbReference type="InterPro" id="IPR017932">
    <property type="entry name" value="GATase_2_dom"/>
</dbReference>
<comment type="catalytic activity">
    <reaction evidence="7">
        <text>L-aspartate + L-glutamine + ATP + H2O = L-asparagine + L-glutamate + AMP + diphosphate + H(+)</text>
        <dbReference type="Rhea" id="RHEA:12228"/>
        <dbReference type="ChEBI" id="CHEBI:15377"/>
        <dbReference type="ChEBI" id="CHEBI:15378"/>
        <dbReference type="ChEBI" id="CHEBI:29985"/>
        <dbReference type="ChEBI" id="CHEBI:29991"/>
        <dbReference type="ChEBI" id="CHEBI:30616"/>
        <dbReference type="ChEBI" id="CHEBI:33019"/>
        <dbReference type="ChEBI" id="CHEBI:58048"/>
        <dbReference type="ChEBI" id="CHEBI:58359"/>
        <dbReference type="ChEBI" id="CHEBI:456215"/>
        <dbReference type="EC" id="6.3.5.4"/>
    </reaction>
</comment>
<keyword evidence="5 9" id="KW-0067">ATP-binding</keyword>
<dbReference type="Pfam" id="PF00733">
    <property type="entry name" value="Asn_synthase"/>
    <property type="match status" value="1"/>
</dbReference>
<dbReference type="GO" id="GO:0005524">
    <property type="term" value="F:ATP binding"/>
    <property type="evidence" value="ECO:0007669"/>
    <property type="project" value="UniProtKB-KW"/>
</dbReference>
<dbReference type="Pfam" id="PF13537">
    <property type="entry name" value="GATase_7"/>
    <property type="match status" value="1"/>
</dbReference>
<comment type="similarity">
    <text evidence="2">Belongs to the asparagine synthetase family.</text>
</comment>
<evidence type="ECO:0000256" key="9">
    <source>
        <dbReference type="PIRSR" id="PIRSR001589-2"/>
    </source>
</evidence>
<evidence type="ECO:0000256" key="1">
    <source>
        <dbReference type="ARBA" id="ARBA00005187"/>
    </source>
</evidence>
<organism evidence="12 13">
    <name type="scientific">Pseudodesulfovibrio cashew</name>
    <dbReference type="NCBI Taxonomy" id="2678688"/>
    <lineage>
        <taxon>Bacteria</taxon>
        <taxon>Pseudomonadati</taxon>
        <taxon>Thermodesulfobacteriota</taxon>
        <taxon>Desulfovibrionia</taxon>
        <taxon>Desulfovibrionales</taxon>
        <taxon>Desulfovibrionaceae</taxon>
    </lineage>
</organism>
<evidence type="ECO:0000256" key="3">
    <source>
        <dbReference type="ARBA" id="ARBA00012737"/>
    </source>
</evidence>
<dbReference type="InterPro" id="IPR006426">
    <property type="entry name" value="Asn_synth_AEB"/>
</dbReference>
<feature type="active site" description="For GATase activity" evidence="8">
    <location>
        <position position="2"/>
    </location>
</feature>
<proteinExistence type="inferred from homology"/>
<dbReference type="InterPro" id="IPR014729">
    <property type="entry name" value="Rossmann-like_a/b/a_fold"/>
</dbReference>
<dbReference type="GO" id="GO:0005829">
    <property type="term" value="C:cytosol"/>
    <property type="evidence" value="ECO:0007669"/>
    <property type="project" value="TreeGrafter"/>
</dbReference>
<keyword evidence="13" id="KW-1185">Reference proteome</keyword>
<evidence type="ECO:0000259" key="11">
    <source>
        <dbReference type="PROSITE" id="PS51278"/>
    </source>
</evidence>
<dbReference type="InterPro" id="IPR001962">
    <property type="entry name" value="Asn_synthase"/>
</dbReference>
<feature type="domain" description="Glutamine amidotransferase type-2" evidence="11">
    <location>
        <begin position="2"/>
        <end position="212"/>
    </location>
</feature>
<evidence type="ECO:0000256" key="5">
    <source>
        <dbReference type="ARBA" id="ARBA00022840"/>
    </source>
</evidence>
<dbReference type="CDD" id="cd00712">
    <property type="entry name" value="AsnB"/>
    <property type="match status" value="1"/>
</dbReference>
<dbReference type="Gene3D" id="3.60.20.10">
    <property type="entry name" value="Glutamine Phosphoribosylpyrophosphate, subunit 1, domain 1"/>
    <property type="match status" value="1"/>
</dbReference>
<reference evidence="12 13" key="1">
    <citation type="submission" date="2019-11" db="EMBL/GenBank/DDBJ databases">
        <authorList>
            <person name="Zheng R.K."/>
            <person name="Sun C.M."/>
        </authorList>
    </citation>
    <scope>NUCLEOTIDE SEQUENCE [LARGE SCALE GENOMIC DNA]</scope>
    <source>
        <strain evidence="12 13">SRB007</strain>
    </source>
</reference>
<dbReference type="PIRSF" id="PIRSF001589">
    <property type="entry name" value="Asn_synthetase_glu-h"/>
    <property type="match status" value="1"/>
</dbReference>
<dbReference type="PANTHER" id="PTHR43284:SF1">
    <property type="entry name" value="ASPARAGINE SYNTHETASE"/>
    <property type="match status" value="1"/>
</dbReference>
<dbReference type="GO" id="GO:0004066">
    <property type="term" value="F:asparagine synthase (glutamine-hydrolyzing) activity"/>
    <property type="evidence" value="ECO:0007669"/>
    <property type="project" value="UniProtKB-EC"/>
</dbReference>
<feature type="binding site" evidence="9">
    <location>
        <position position="99"/>
    </location>
    <ligand>
        <name>L-glutamine</name>
        <dbReference type="ChEBI" id="CHEBI:58359"/>
    </ligand>
</feature>
<evidence type="ECO:0000256" key="2">
    <source>
        <dbReference type="ARBA" id="ARBA00005752"/>
    </source>
</evidence>
<keyword evidence="6 8" id="KW-0315">Glutamine amidotransferase</keyword>
<dbReference type="RefSeq" id="WP_158948597.1">
    <property type="nucleotide sequence ID" value="NZ_CP046400.1"/>
</dbReference>
<dbReference type="PROSITE" id="PS51278">
    <property type="entry name" value="GATASE_TYPE_2"/>
    <property type="match status" value="1"/>
</dbReference>
<evidence type="ECO:0000256" key="7">
    <source>
        <dbReference type="ARBA" id="ARBA00048741"/>
    </source>
</evidence>
<keyword evidence="4 9" id="KW-0547">Nucleotide-binding</keyword>
<gene>
    <name evidence="12" type="primary">asnB</name>
    <name evidence="12" type="ORF">GM415_12305</name>
</gene>
<sequence length="626" mass="70039">MCGIAGFFQPGGTTRPETLAPVLARLTHRGPDHQQTWSRDGIELGHARLSILDLSENGHQPIIDPVTGNAIVVNGEIYNFQVLREELRTKGYEFKSTGDSEVLLHLYAEYGEACLPMLRGMFAFAIWDNRERKLVIGRDRMGKKPLFYADTPSGFAFASEIRALSAHPAVSRDIDVEAMDLFLSTGSVPAPWSIYTAIRKLPPAHYGVVTRDGLSIKRYWALDFRQKIECGEEEALETIQAHLEEATRLRLVSDVPLGALLSGGVDSSLVVALMAKMSAEPVQTFTVGFEEKKYDETEHAAKVARHLGVEHHVEVLKPAGFEEMLPSVVRQYGEPFSDDASLASMLLSRATRRHVTVALGGDGGDELALGYSSYTHAGTACRLNRLLKGKPLSRDKVHALFADNAPWAELRRKAAFRLLRPELKHLLRTERAMDAHKKRIYANETATRLDNLAFDWMYDLSRDSYGHADNPVERMLWMDNVNCLPDTLLVKMDIASMAYGLEVRSPLLDHVLIEYMAGLPVELKIKNGETKYLLKKLAEKFIPKDVLYRPKQGFSMPVTRWIRGSAAEFTREAMSQAAPFFGKYFDTAALDSVVEEHITGRKNHKNLVWNLLNLALWAAAHQAGEV</sequence>
<dbReference type="NCBIfam" id="TIGR01536">
    <property type="entry name" value="asn_synth_AEB"/>
    <property type="match status" value="1"/>
</dbReference>
<evidence type="ECO:0000256" key="4">
    <source>
        <dbReference type="ARBA" id="ARBA00022741"/>
    </source>
</evidence>
<dbReference type="GO" id="GO:0006529">
    <property type="term" value="P:asparagine biosynthetic process"/>
    <property type="evidence" value="ECO:0007669"/>
    <property type="project" value="UniProtKB-KW"/>
</dbReference>
<evidence type="ECO:0000256" key="6">
    <source>
        <dbReference type="ARBA" id="ARBA00022962"/>
    </source>
</evidence>
<evidence type="ECO:0000313" key="12">
    <source>
        <dbReference type="EMBL" id="QGY40877.1"/>
    </source>
</evidence>
<keyword evidence="8" id="KW-0061">Asparagine biosynthesis</keyword>
<dbReference type="CDD" id="cd01991">
    <property type="entry name" value="Asn_synthase_B_C"/>
    <property type="match status" value="1"/>
</dbReference>
<evidence type="ECO:0000313" key="13">
    <source>
        <dbReference type="Proteomes" id="UP000428328"/>
    </source>
</evidence>